<evidence type="ECO:0000313" key="2">
    <source>
        <dbReference type="Proteomes" id="UP001156670"/>
    </source>
</evidence>
<sequence length="67" mass="7109">MQTLKLSFSLPDATHPQMELRVSSNDSDCDVVIELPVRDQSKGGAGAAPDTPMSPEDEYVLGGYAGI</sequence>
<dbReference type="EMBL" id="BSOB01000006">
    <property type="protein sequence ID" value="GLQ91859.1"/>
    <property type="molecule type" value="Genomic_DNA"/>
</dbReference>
<keyword evidence="2" id="KW-1185">Reference proteome</keyword>
<proteinExistence type="predicted"/>
<protein>
    <submittedName>
        <fullName evidence="1">Uncharacterized protein</fullName>
    </submittedName>
</protein>
<evidence type="ECO:0000313" key="1">
    <source>
        <dbReference type="EMBL" id="GLQ91859.1"/>
    </source>
</evidence>
<accession>A0ABQ5XJH1</accession>
<name>A0ABQ5XJH1_9GAMM</name>
<reference evidence="2" key="1">
    <citation type="journal article" date="2019" name="Int. J. Syst. Evol. Microbiol.">
        <title>The Global Catalogue of Microorganisms (GCM) 10K type strain sequencing project: providing services to taxonomists for standard genome sequencing and annotation.</title>
        <authorList>
            <consortium name="The Broad Institute Genomics Platform"/>
            <consortium name="The Broad Institute Genome Sequencing Center for Infectious Disease"/>
            <person name="Wu L."/>
            <person name="Ma J."/>
        </authorList>
    </citation>
    <scope>NUCLEOTIDE SEQUENCE [LARGE SCALE GENOMIC DNA]</scope>
    <source>
        <strain evidence="2">NBRC 111980</strain>
    </source>
</reference>
<dbReference type="RefSeq" id="WP_284319608.1">
    <property type="nucleotide sequence ID" value="NZ_BSOB01000006.1"/>
</dbReference>
<dbReference type="Proteomes" id="UP001156670">
    <property type="component" value="Unassembled WGS sequence"/>
</dbReference>
<comment type="caution">
    <text evidence="1">The sequence shown here is derived from an EMBL/GenBank/DDBJ whole genome shotgun (WGS) entry which is preliminary data.</text>
</comment>
<organism evidence="1 2">
    <name type="scientific">Dyella acidisoli</name>
    <dbReference type="NCBI Taxonomy" id="1867834"/>
    <lineage>
        <taxon>Bacteria</taxon>
        <taxon>Pseudomonadati</taxon>
        <taxon>Pseudomonadota</taxon>
        <taxon>Gammaproteobacteria</taxon>
        <taxon>Lysobacterales</taxon>
        <taxon>Rhodanobacteraceae</taxon>
        <taxon>Dyella</taxon>
    </lineage>
</organism>
<gene>
    <name evidence="1" type="ORF">GCM10007901_08090</name>
</gene>